<feature type="transmembrane region" description="Helical" evidence="7">
    <location>
        <begin position="67"/>
        <end position="87"/>
    </location>
</feature>
<keyword evidence="3" id="KW-1003">Cell membrane</keyword>
<feature type="transmembrane region" description="Helical" evidence="7">
    <location>
        <begin position="220"/>
        <end position="239"/>
    </location>
</feature>
<gene>
    <name evidence="9" type="ORF">F6S87_08325</name>
</gene>
<feature type="transmembrane region" description="Helical" evidence="7">
    <location>
        <begin position="133"/>
        <end position="153"/>
    </location>
</feature>
<feature type="domain" description="EamA" evidence="8">
    <location>
        <begin position="35"/>
        <end position="178"/>
    </location>
</feature>
<keyword evidence="10" id="KW-1185">Reference proteome</keyword>
<keyword evidence="4 7" id="KW-0812">Transmembrane</keyword>
<keyword evidence="6 7" id="KW-0472">Membrane</keyword>
<feature type="transmembrane region" description="Helical" evidence="7">
    <location>
        <begin position="251"/>
        <end position="270"/>
    </location>
</feature>
<dbReference type="InterPro" id="IPR051258">
    <property type="entry name" value="Diverse_Substrate_Transporter"/>
</dbReference>
<feature type="transmembrane region" description="Helical" evidence="7">
    <location>
        <begin position="291"/>
        <end position="323"/>
    </location>
</feature>
<organism evidence="9 10">
    <name type="scientific">Bifidobacterium choloepi</name>
    <dbReference type="NCBI Taxonomy" id="2614131"/>
    <lineage>
        <taxon>Bacteria</taxon>
        <taxon>Bacillati</taxon>
        <taxon>Actinomycetota</taxon>
        <taxon>Actinomycetes</taxon>
        <taxon>Bifidobacteriales</taxon>
        <taxon>Bifidobacteriaceae</taxon>
        <taxon>Bifidobacterium</taxon>
    </lineage>
</organism>
<protein>
    <submittedName>
        <fullName evidence="9">EamA family transporter</fullName>
    </submittedName>
</protein>
<evidence type="ECO:0000256" key="7">
    <source>
        <dbReference type="SAM" id="Phobius"/>
    </source>
</evidence>
<comment type="subcellular location">
    <subcellularLocation>
        <location evidence="1">Cell membrane</location>
        <topology evidence="1">Multi-pass membrane protein</topology>
    </subcellularLocation>
</comment>
<name>A0A6I5N284_9BIFI</name>
<feature type="transmembrane region" description="Helical" evidence="7">
    <location>
        <begin position="192"/>
        <end position="213"/>
    </location>
</feature>
<accession>A0A6I5N284</accession>
<feature type="domain" description="EamA" evidence="8">
    <location>
        <begin position="192"/>
        <end position="323"/>
    </location>
</feature>
<evidence type="ECO:0000256" key="5">
    <source>
        <dbReference type="ARBA" id="ARBA00022989"/>
    </source>
</evidence>
<evidence type="ECO:0000256" key="6">
    <source>
        <dbReference type="ARBA" id="ARBA00023136"/>
    </source>
</evidence>
<evidence type="ECO:0000256" key="4">
    <source>
        <dbReference type="ARBA" id="ARBA00022692"/>
    </source>
</evidence>
<evidence type="ECO:0000259" key="8">
    <source>
        <dbReference type="Pfam" id="PF00892"/>
    </source>
</evidence>
<reference evidence="9 10" key="1">
    <citation type="submission" date="2019-09" db="EMBL/GenBank/DDBJ databases">
        <title>Phylogenetic characterization of a novel taxon of the genus Bifidobacterium: Bifidobacterium choloepi sp. nov.</title>
        <authorList>
            <person name="Modesto M."/>
            <person name="Satti M."/>
        </authorList>
    </citation>
    <scope>NUCLEOTIDE SEQUENCE [LARGE SCALE GENOMIC DNA]</scope>
    <source>
        <strain evidence="9 10">BRDM6</strain>
    </source>
</reference>
<evidence type="ECO:0000313" key="10">
    <source>
        <dbReference type="Proteomes" id="UP000469292"/>
    </source>
</evidence>
<dbReference type="Pfam" id="PF00892">
    <property type="entry name" value="EamA"/>
    <property type="match status" value="2"/>
</dbReference>
<feature type="transmembrane region" description="Helical" evidence="7">
    <location>
        <begin position="165"/>
        <end position="186"/>
    </location>
</feature>
<evidence type="ECO:0000256" key="2">
    <source>
        <dbReference type="ARBA" id="ARBA00007362"/>
    </source>
</evidence>
<dbReference type="PANTHER" id="PTHR42920">
    <property type="entry name" value="OS03G0707200 PROTEIN-RELATED"/>
    <property type="match status" value="1"/>
</dbReference>
<keyword evidence="5 7" id="KW-1133">Transmembrane helix</keyword>
<evidence type="ECO:0000313" key="9">
    <source>
        <dbReference type="EMBL" id="NEG70596.1"/>
    </source>
</evidence>
<dbReference type="AlphaFoldDB" id="A0A6I5N284"/>
<feature type="transmembrane region" description="Helical" evidence="7">
    <location>
        <begin position="108"/>
        <end position="127"/>
    </location>
</feature>
<dbReference type="GO" id="GO:0005886">
    <property type="term" value="C:plasma membrane"/>
    <property type="evidence" value="ECO:0007669"/>
    <property type="project" value="UniProtKB-SubCell"/>
</dbReference>
<dbReference type="RefSeq" id="WP_163228205.1">
    <property type="nucleotide sequence ID" value="NZ_VYSG01000005.1"/>
</dbReference>
<dbReference type="Proteomes" id="UP000469292">
    <property type="component" value="Unassembled WGS sequence"/>
</dbReference>
<proteinExistence type="inferred from homology"/>
<dbReference type="PANTHER" id="PTHR42920:SF5">
    <property type="entry name" value="EAMA DOMAIN-CONTAINING PROTEIN"/>
    <property type="match status" value="1"/>
</dbReference>
<dbReference type="SUPFAM" id="SSF103481">
    <property type="entry name" value="Multidrug resistance efflux transporter EmrE"/>
    <property type="match status" value="2"/>
</dbReference>
<dbReference type="EMBL" id="VYSG01000005">
    <property type="protein sequence ID" value="NEG70596.1"/>
    <property type="molecule type" value="Genomic_DNA"/>
</dbReference>
<feature type="transmembrane region" description="Helical" evidence="7">
    <location>
        <begin position="34"/>
        <end position="55"/>
    </location>
</feature>
<evidence type="ECO:0000256" key="3">
    <source>
        <dbReference type="ARBA" id="ARBA00022475"/>
    </source>
</evidence>
<sequence>MTGTDEDSAALAAAELAEDPSERTGRFEETPRRIMFGVVLVLVGGALWGVNGSLSKMLLDWYGVPELWLACVRQTTIGLLYILTALAGSRRSRDEMTGALRDVRSYPMYLLSALFCVLLEQVAYLFSVHWTNGGTATVLQTVNLVMVLVYVCVTGHRRPTPREIVGTILAFAGVFLIATGGNFSTLTMAPQALFWGLVNAFACACLAIMPVKLMARHGELPINGIMFLVAGLCLMPFVQPWNSVPQMDTRGWWLFAAYVILGGFFAYWLFMAGVVRVGSMRATMLGTMEPVVATITAVLWTGAVFLPTDFVGFALILIMVFLVH</sequence>
<dbReference type="InterPro" id="IPR037185">
    <property type="entry name" value="EmrE-like"/>
</dbReference>
<dbReference type="InterPro" id="IPR000620">
    <property type="entry name" value="EamA_dom"/>
</dbReference>
<comment type="similarity">
    <text evidence="2">Belongs to the EamA transporter family.</text>
</comment>
<evidence type="ECO:0000256" key="1">
    <source>
        <dbReference type="ARBA" id="ARBA00004651"/>
    </source>
</evidence>
<comment type="caution">
    <text evidence="9">The sequence shown here is derived from an EMBL/GenBank/DDBJ whole genome shotgun (WGS) entry which is preliminary data.</text>
</comment>